<protein>
    <submittedName>
        <fullName evidence="2">Histone deacetylase 4</fullName>
    </submittedName>
</protein>
<accession>A0A4D9DW64</accession>
<gene>
    <name evidence="2" type="ORF">DR999_PMT17269</name>
</gene>
<comment type="caution">
    <text evidence="2">The sequence shown here is derived from an EMBL/GenBank/DDBJ whole genome shotgun (WGS) entry which is preliminary data.</text>
</comment>
<feature type="region of interest" description="Disordered" evidence="1">
    <location>
        <begin position="41"/>
        <end position="136"/>
    </location>
</feature>
<evidence type="ECO:0000313" key="2">
    <source>
        <dbReference type="EMBL" id="TFK00532.1"/>
    </source>
</evidence>
<sequence length="136" mass="15134">MGQQKPLEAARSPEPWRLVRSRWECVWGSLRSQELGTQAGLCKHHPPQAPAQRGKPCPRGPGTATSTWTRPTGTHPTPLLWAPTQTPFHGHPHKRPFHGHPPNPPSMGTCPKSFHGHPHKRHFHGHPPKPLPRAPT</sequence>
<dbReference type="AlphaFoldDB" id="A0A4D9DW64"/>
<keyword evidence="3" id="KW-1185">Reference proteome</keyword>
<organism evidence="2 3">
    <name type="scientific">Platysternon megacephalum</name>
    <name type="common">big-headed turtle</name>
    <dbReference type="NCBI Taxonomy" id="55544"/>
    <lineage>
        <taxon>Eukaryota</taxon>
        <taxon>Metazoa</taxon>
        <taxon>Chordata</taxon>
        <taxon>Craniata</taxon>
        <taxon>Vertebrata</taxon>
        <taxon>Euteleostomi</taxon>
        <taxon>Archelosauria</taxon>
        <taxon>Testudinata</taxon>
        <taxon>Testudines</taxon>
        <taxon>Cryptodira</taxon>
        <taxon>Durocryptodira</taxon>
        <taxon>Testudinoidea</taxon>
        <taxon>Platysternidae</taxon>
        <taxon>Platysternon</taxon>
    </lineage>
</organism>
<dbReference type="Proteomes" id="UP000297703">
    <property type="component" value="Unassembled WGS sequence"/>
</dbReference>
<name>A0A4D9DW64_9SAUR</name>
<feature type="compositionally biased region" description="Polar residues" evidence="1">
    <location>
        <begin position="63"/>
        <end position="75"/>
    </location>
</feature>
<proteinExistence type="predicted"/>
<reference evidence="2 3" key="1">
    <citation type="submission" date="2019-04" db="EMBL/GenBank/DDBJ databases">
        <title>Draft genome of the big-headed turtle Platysternon megacephalum.</title>
        <authorList>
            <person name="Gong S."/>
        </authorList>
    </citation>
    <scope>NUCLEOTIDE SEQUENCE [LARGE SCALE GENOMIC DNA]</scope>
    <source>
        <strain evidence="2">DO16091913</strain>
        <tissue evidence="2">Muscle</tissue>
    </source>
</reference>
<evidence type="ECO:0000256" key="1">
    <source>
        <dbReference type="SAM" id="MobiDB-lite"/>
    </source>
</evidence>
<dbReference type="EMBL" id="QXTE01000266">
    <property type="protein sequence ID" value="TFK00532.1"/>
    <property type="molecule type" value="Genomic_DNA"/>
</dbReference>
<evidence type="ECO:0000313" key="3">
    <source>
        <dbReference type="Proteomes" id="UP000297703"/>
    </source>
</evidence>
<feature type="compositionally biased region" description="Basic residues" evidence="1">
    <location>
        <begin position="114"/>
        <end position="127"/>
    </location>
</feature>
<reference evidence="2 3" key="2">
    <citation type="submission" date="2019-04" db="EMBL/GenBank/DDBJ databases">
        <title>The genome sequence of big-headed turtle.</title>
        <authorList>
            <person name="Gong S."/>
        </authorList>
    </citation>
    <scope>NUCLEOTIDE SEQUENCE [LARGE SCALE GENOMIC DNA]</scope>
    <source>
        <strain evidence="2">DO16091913</strain>
        <tissue evidence="2">Muscle</tissue>
    </source>
</reference>